<dbReference type="EMBL" id="WSQA01000001">
    <property type="protein sequence ID" value="MVZ60650.1"/>
    <property type="molecule type" value="Genomic_DNA"/>
</dbReference>
<evidence type="ECO:0000313" key="2">
    <source>
        <dbReference type="Proteomes" id="UP000435036"/>
    </source>
</evidence>
<name>A0A6N8KT87_9SPHI</name>
<comment type="caution">
    <text evidence="1">The sequence shown here is derived from an EMBL/GenBank/DDBJ whole genome shotgun (WGS) entry which is preliminary data.</text>
</comment>
<organism evidence="1 2">
    <name type="scientific">Sphingobacterium humi</name>
    <dbReference type="NCBI Taxonomy" id="1796905"/>
    <lineage>
        <taxon>Bacteria</taxon>
        <taxon>Pseudomonadati</taxon>
        <taxon>Bacteroidota</taxon>
        <taxon>Sphingobacteriia</taxon>
        <taxon>Sphingobacteriales</taxon>
        <taxon>Sphingobacteriaceae</taxon>
        <taxon>Sphingobacterium</taxon>
    </lineage>
</organism>
<keyword evidence="2" id="KW-1185">Reference proteome</keyword>
<evidence type="ECO:0000313" key="1">
    <source>
        <dbReference type="EMBL" id="MVZ60650.1"/>
    </source>
</evidence>
<gene>
    <name evidence="1" type="ORF">GQF63_01310</name>
</gene>
<dbReference type="Pfam" id="PF00756">
    <property type="entry name" value="Esterase"/>
    <property type="match status" value="1"/>
</dbReference>
<dbReference type="InterPro" id="IPR050583">
    <property type="entry name" value="Mycobacterial_A85_antigen"/>
</dbReference>
<proteinExistence type="predicted"/>
<dbReference type="AlphaFoldDB" id="A0A6N8KT87"/>
<dbReference type="InterPro" id="IPR000801">
    <property type="entry name" value="Esterase-like"/>
</dbReference>
<dbReference type="InterPro" id="IPR029058">
    <property type="entry name" value="AB_hydrolase_fold"/>
</dbReference>
<dbReference type="SUPFAM" id="SSF53474">
    <property type="entry name" value="alpha/beta-Hydrolases"/>
    <property type="match status" value="1"/>
</dbReference>
<keyword evidence="1" id="KW-0378">Hydrolase</keyword>
<dbReference type="Gene3D" id="3.40.50.1820">
    <property type="entry name" value="alpha/beta hydrolase"/>
    <property type="match status" value="1"/>
</dbReference>
<dbReference type="PANTHER" id="PTHR48098:SF6">
    <property type="entry name" value="FERRI-BACILLIBACTIN ESTERASE BESA"/>
    <property type="match status" value="1"/>
</dbReference>
<dbReference type="GO" id="GO:0016787">
    <property type="term" value="F:hydrolase activity"/>
    <property type="evidence" value="ECO:0007669"/>
    <property type="project" value="UniProtKB-KW"/>
</dbReference>
<sequence>MSKAFKTPADMAQKFFPIHFQISNQCPTHIGEDLYLCGSFNNWSQEHIYLGKIPAVGETLNADLEALKAGEWELKLSRGQWHNLFASPAGKLADPVILNHSKESELALTIEAWRDDFPASTASKEVHILDEHFFFPNLDVYRKVLIYLPANYAQHQKRYPVLYMHDGQHVFDEATSVGRSGPIEWQVDETINQATEQAIVVAIYHARTFRLREQEYMVHNSEEIQDAKGFLYLEDIVEVLKPFIDKQYRTLPDSQHTAMLGSSLGGLISLYAGIKYPEVFGWIGAFSPSIWMDEEKLYEFSSNSLNEHADLYVQQQLYFYIGSREIRNNRDHKPSNMLRDLEHYNDWLTDQYPGTISFSWNEQGKHGAFYWQKAFVDFFKYWQEQLTLIHKAHDLH</sequence>
<dbReference type="PANTHER" id="PTHR48098">
    <property type="entry name" value="ENTEROCHELIN ESTERASE-RELATED"/>
    <property type="match status" value="1"/>
</dbReference>
<dbReference type="Proteomes" id="UP000435036">
    <property type="component" value="Unassembled WGS sequence"/>
</dbReference>
<accession>A0A6N8KT87</accession>
<protein>
    <submittedName>
        <fullName evidence="1">Alpha/beta hydrolase</fullName>
    </submittedName>
</protein>
<reference evidence="1 2" key="1">
    <citation type="submission" date="2019-12" db="EMBL/GenBank/DDBJ databases">
        <authorList>
            <person name="Dong K."/>
        </authorList>
    </citation>
    <scope>NUCLEOTIDE SEQUENCE [LARGE SCALE GENOMIC DNA]</scope>
    <source>
        <strain evidence="1 2">JCM 31225</strain>
    </source>
</reference>